<reference evidence="1" key="1">
    <citation type="submission" date="2013-05" db="EMBL/GenBank/DDBJ databases">
        <authorList>
            <person name="Yim A.K.Y."/>
            <person name="Chan T.F."/>
            <person name="Ji K.M."/>
            <person name="Liu X.Y."/>
            <person name="Zhou J.W."/>
            <person name="Li R.Q."/>
            <person name="Yang K.Y."/>
            <person name="Li J."/>
            <person name="Li M."/>
            <person name="Law P.T.W."/>
            <person name="Wu Y.L."/>
            <person name="Cai Z.L."/>
            <person name="Qin H."/>
            <person name="Bao Y."/>
            <person name="Leung R.K.K."/>
            <person name="Ng P.K.S."/>
            <person name="Zou J."/>
            <person name="Zhong X.J."/>
            <person name="Ran P.X."/>
            <person name="Zhong N.S."/>
            <person name="Liu Z.G."/>
            <person name="Tsui S.K.W."/>
        </authorList>
    </citation>
    <scope>NUCLEOTIDE SEQUENCE</scope>
    <source>
        <strain evidence="1">Derf</strain>
        <tissue evidence="1">Whole organism</tissue>
    </source>
</reference>
<reference evidence="1" key="2">
    <citation type="journal article" date="2022" name="Res Sq">
        <title>Comparative Genomics Reveals Insights into the Divergent Evolution of Astigmatic Mites and Household Pest Adaptations.</title>
        <authorList>
            <person name="Xiong Q."/>
            <person name="Wan A.T.-Y."/>
            <person name="Liu X.-Y."/>
            <person name="Fung C.S.-H."/>
            <person name="Xiao X."/>
            <person name="Malainual N."/>
            <person name="Hou J."/>
            <person name="Wang L."/>
            <person name="Wang M."/>
            <person name="Yang K."/>
            <person name="Cui Y."/>
            <person name="Leung E."/>
            <person name="Nong W."/>
            <person name="Shin S.-K."/>
            <person name="Au S."/>
            <person name="Jeong K.Y."/>
            <person name="Chew F.T."/>
            <person name="Hui J."/>
            <person name="Leung T.F."/>
            <person name="Tungtrongchitr A."/>
            <person name="Zhong N."/>
            <person name="Liu Z."/>
            <person name="Tsui S."/>
        </authorList>
    </citation>
    <scope>NUCLEOTIDE SEQUENCE</scope>
    <source>
        <strain evidence="1">Derf</strain>
        <tissue evidence="1">Whole organism</tissue>
    </source>
</reference>
<dbReference type="AlphaFoldDB" id="A0A922L5N9"/>
<proteinExistence type="predicted"/>
<evidence type="ECO:0000313" key="2">
    <source>
        <dbReference type="Proteomes" id="UP000790347"/>
    </source>
</evidence>
<protein>
    <submittedName>
        <fullName evidence="1">Uncharacterized protein</fullName>
    </submittedName>
</protein>
<dbReference type="EMBL" id="ASGP02000003">
    <property type="protein sequence ID" value="KAH9518035.1"/>
    <property type="molecule type" value="Genomic_DNA"/>
</dbReference>
<name>A0A922L5N9_DERFA</name>
<comment type="caution">
    <text evidence="1">The sequence shown here is derived from an EMBL/GenBank/DDBJ whole genome shotgun (WGS) entry which is preliminary data.</text>
</comment>
<evidence type="ECO:0000313" key="1">
    <source>
        <dbReference type="EMBL" id="KAH9518035.1"/>
    </source>
</evidence>
<dbReference type="Proteomes" id="UP000790347">
    <property type="component" value="Unassembled WGS sequence"/>
</dbReference>
<sequence length="66" mass="7675">MIDNDNCDDDDDDDADDDDTIQTIVIDDNNFNHFVVHLILQPPGYTMVKAKESEHVIFYFIFIDSH</sequence>
<gene>
    <name evidence="1" type="ORF">DERF_008638</name>
</gene>
<keyword evidence="2" id="KW-1185">Reference proteome</keyword>
<accession>A0A922L5N9</accession>
<organism evidence="1 2">
    <name type="scientific">Dermatophagoides farinae</name>
    <name type="common">American house dust mite</name>
    <dbReference type="NCBI Taxonomy" id="6954"/>
    <lineage>
        <taxon>Eukaryota</taxon>
        <taxon>Metazoa</taxon>
        <taxon>Ecdysozoa</taxon>
        <taxon>Arthropoda</taxon>
        <taxon>Chelicerata</taxon>
        <taxon>Arachnida</taxon>
        <taxon>Acari</taxon>
        <taxon>Acariformes</taxon>
        <taxon>Sarcoptiformes</taxon>
        <taxon>Astigmata</taxon>
        <taxon>Psoroptidia</taxon>
        <taxon>Analgoidea</taxon>
        <taxon>Pyroglyphidae</taxon>
        <taxon>Dermatophagoidinae</taxon>
        <taxon>Dermatophagoides</taxon>
    </lineage>
</organism>